<comment type="caution">
    <text evidence="1">The sequence shown here is derived from an EMBL/GenBank/DDBJ whole genome shotgun (WGS) entry which is preliminary data.</text>
</comment>
<protein>
    <submittedName>
        <fullName evidence="1">Uncharacterized protein</fullName>
    </submittedName>
</protein>
<sequence length="62" mass="6779">MSRCTACTRCGIGILSVLAYVSTVEDRLGSDDLDLSARTADLRRSIWGPGEPYRCWEDGLAV</sequence>
<evidence type="ECO:0000313" key="1">
    <source>
        <dbReference type="EMBL" id="MBW4331655.1"/>
    </source>
</evidence>
<reference evidence="1 2" key="1">
    <citation type="submission" date="2021-07" db="EMBL/GenBank/DDBJ databases">
        <title>Stakelama flava sp. nov., a novel endophytic bacterium isolated from branch of Kandelia candel.</title>
        <authorList>
            <person name="Tuo L."/>
        </authorList>
    </citation>
    <scope>NUCLEOTIDE SEQUENCE [LARGE SCALE GENOMIC DNA]</scope>
    <source>
        <strain evidence="1 2">CBK3Z-3</strain>
    </source>
</reference>
<dbReference type="EMBL" id="JAHWZX010000011">
    <property type="protein sequence ID" value="MBW4331655.1"/>
    <property type="molecule type" value="Genomic_DNA"/>
</dbReference>
<gene>
    <name evidence="1" type="ORF">KY084_12320</name>
</gene>
<dbReference type="RefSeq" id="WP_219238772.1">
    <property type="nucleotide sequence ID" value="NZ_JAHWZX010000011.1"/>
</dbReference>
<dbReference type="Proteomes" id="UP001197214">
    <property type="component" value="Unassembled WGS sequence"/>
</dbReference>
<proteinExistence type="predicted"/>
<organism evidence="1 2">
    <name type="scientific">Stakelama flava</name>
    <dbReference type="NCBI Taxonomy" id="2860338"/>
    <lineage>
        <taxon>Bacteria</taxon>
        <taxon>Pseudomonadati</taxon>
        <taxon>Pseudomonadota</taxon>
        <taxon>Alphaproteobacteria</taxon>
        <taxon>Sphingomonadales</taxon>
        <taxon>Sphingomonadaceae</taxon>
        <taxon>Stakelama</taxon>
    </lineage>
</organism>
<name>A0ABS6XN60_9SPHN</name>
<accession>A0ABS6XN60</accession>
<keyword evidence="2" id="KW-1185">Reference proteome</keyword>
<evidence type="ECO:0000313" key="2">
    <source>
        <dbReference type="Proteomes" id="UP001197214"/>
    </source>
</evidence>